<comment type="caution">
    <text evidence="1">The sequence shown here is derived from an EMBL/GenBank/DDBJ whole genome shotgun (WGS) entry which is preliminary data.</text>
</comment>
<dbReference type="AlphaFoldDB" id="A0AAD5SD33"/>
<keyword evidence="2" id="KW-1185">Reference proteome</keyword>
<name>A0AAD5SD33_9FUNG</name>
<organism evidence="1 2">
    <name type="scientific">Rhizophlyctis rosea</name>
    <dbReference type="NCBI Taxonomy" id="64517"/>
    <lineage>
        <taxon>Eukaryota</taxon>
        <taxon>Fungi</taxon>
        <taxon>Fungi incertae sedis</taxon>
        <taxon>Chytridiomycota</taxon>
        <taxon>Chytridiomycota incertae sedis</taxon>
        <taxon>Chytridiomycetes</taxon>
        <taxon>Rhizophlyctidales</taxon>
        <taxon>Rhizophlyctidaceae</taxon>
        <taxon>Rhizophlyctis</taxon>
    </lineage>
</organism>
<sequence length="245" mass="28386">MQIMIEQGVRATKEDVRSLQNKLFNNDVLRTSLPKLLGPLAARYSNLPKETYVRIVSAGLRSKDWLPRGRGFPKGVKTYSDRAQMAIIELVGNKKDIFNHLAKKGLPTIEAQLADVRERLYNVEKVPVQHPVTKESLEVHLFNNRDDRGDRRKRILDRRERLITHHRRDLETSLFLHQRARLIEEKYVQAGGEEFSGAIERAEEWVMDQLERPDVKRIATEAEEEVEEQKKEGGALSKLFGKLRL</sequence>
<proteinExistence type="predicted"/>
<dbReference type="EMBL" id="JADGJD010000312">
    <property type="protein sequence ID" value="KAJ3052242.1"/>
    <property type="molecule type" value="Genomic_DNA"/>
</dbReference>
<evidence type="ECO:0000313" key="1">
    <source>
        <dbReference type="EMBL" id="KAJ3052242.1"/>
    </source>
</evidence>
<evidence type="ECO:0000313" key="2">
    <source>
        <dbReference type="Proteomes" id="UP001212841"/>
    </source>
</evidence>
<protein>
    <submittedName>
        <fullName evidence="1">Uncharacterized protein</fullName>
    </submittedName>
</protein>
<reference evidence="1" key="1">
    <citation type="submission" date="2020-05" db="EMBL/GenBank/DDBJ databases">
        <title>Phylogenomic resolution of chytrid fungi.</title>
        <authorList>
            <person name="Stajich J.E."/>
            <person name="Amses K."/>
            <person name="Simmons R."/>
            <person name="Seto K."/>
            <person name="Myers J."/>
            <person name="Bonds A."/>
            <person name="Quandt C.A."/>
            <person name="Barry K."/>
            <person name="Liu P."/>
            <person name="Grigoriev I."/>
            <person name="Longcore J.E."/>
            <person name="James T.Y."/>
        </authorList>
    </citation>
    <scope>NUCLEOTIDE SEQUENCE</scope>
    <source>
        <strain evidence="1">JEL0318</strain>
    </source>
</reference>
<accession>A0AAD5SD33</accession>
<gene>
    <name evidence="1" type="ORF">HK097_006662</name>
</gene>
<dbReference type="Proteomes" id="UP001212841">
    <property type="component" value="Unassembled WGS sequence"/>
</dbReference>